<reference evidence="10" key="1">
    <citation type="submission" date="2015-01" db="EMBL/GenBank/DDBJ databases">
        <title>Flavisolibacter sp./LCS9/ whole genome sequencing.</title>
        <authorList>
            <person name="Kim M.K."/>
            <person name="Srinivasan S."/>
            <person name="Lee J.-J."/>
        </authorList>
    </citation>
    <scope>NUCLEOTIDE SEQUENCE [LARGE SCALE GENOMIC DNA]</scope>
    <source>
        <strain evidence="10">LCS9</strain>
    </source>
</reference>
<dbReference type="Proteomes" id="UP000077177">
    <property type="component" value="Chromosome"/>
</dbReference>
<feature type="region of interest" description="Disordered" evidence="7">
    <location>
        <begin position="1"/>
        <end position="25"/>
    </location>
</feature>
<feature type="compositionally biased region" description="Polar residues" evidence="7">
    <location>
        <begin position="1"/>
        <end position="13"/>
    </location>
</feature>
<sequence>MNWNDVLNYSKNNPAPDRQVKKSDAEWKQQLTPEQYRVTRHHGTEVPFSGEYCEAHSPGVYACVCCGTELFDSTLKFDSGTGWPSFTEPVKDNVIRYIKDSSYGMVRIEVLCNVCEAHLGHVFPDGPAPSGLRFCINSASLKKVDRSAVTT</sequence>
<evidence type="ECO:0000256" key="3">
    <source>
        <dbReference type="ARBA" id="ARBA00022833"/>
    </source>
</evidence>
<keyword evidence="10" id="KW-1185">Reference proteome</keyword>
<keyword evidence="3 6" id="KW-0862">Zinc</keyword>
<dbReference type="KEGG" id="fla:SY85_15770"/>
<dbReference type="HAMAP" id="MF_01400">
    <property type="entry name" value="MsrB"/>
    <property type="match status" value="1"/>
</dbReference>
<dbReference type="InterPro" id="IPR002579">
    <property type="entry name" value="Met_Sox_Rdtase_MsrB_dom"/>
</dbReference>
<reference evidence="9 10" key="2">
    <citation type="journal article" date="2016" name="Int. J. Syst. Evol. Microbiol.">
        <title>Flavisolibacter tropicus sp. nov., isolated from tropical soil.</title>
        <authorList>
            <person name="Lee J.J."/>
            <person name="Kang M.S."/>
            <person name="Kim G.S."/>
            <person name="Lee C.S."/>
            <person name="Lim S."/>
            <person name="Lee J."/>
            <person name="Roh S.H."/>
            <person name="Kang H."/>
            <person name="Ha J.M."/>
            <person name="Bae S."/>
            <person name="Jung H.Y."/>
            <person name="Kim M.K."/>
        </authorList>
    </citation>
    <scope>NUCLEOTIDE SEQUENCE [LARGE SCALE GENOMIC DNA]</scope>
    <source>
        <strain evidence="9 10">LCS9</strain>
    </source>
</reference>
<dbReference type="PANTHER" id="PTHR10173">
    <property type="entry name" value="METHIONINE SULFOXIDE REDUCTASE"/>
    <property type="match status" value="1"/>
</dbReference>
<dbReference type="AlphaFoldDB" id="A0A172U2I5"/>
<dbReference type="STRING" id="1492898.SY85_15770"/>
<evidence type="ECO:0000256" key="2">
    <source>
        <dbReference type="ARBA" id="ARBA00022723"/>
    </source>
</evidence>
<comment type="catalytic activity">
    <reaction evidence="5 6">
        <text>L-methionyl-[protein] + [thioredoxin]-disulfide + H2O = L-methionyl-(R)-S-oxide-[protein] + [thioredoxin]-dithiol</text>
        <dbReference type="Rhea" id="RHEA:24164"/>
        <dbReference type="Rhea" id="RHEA-COMP:10698"/>
        <dbReference type="Rhea" id="RHEA-COMP:10700"/>
        <dbReference type="Rhea" id="RHEA-COMP:12313"/>
        <dbReference type="Rhea" id="RHEA-COMP:12314"/>
        <dbReference type="ChEBI" id="CHEBI:15377"/>
        <dbReference type="ChEBI" id="CHEBI:16044"/>
        <dbReference type="ChEBI" id="CHEBI:29950"/>
        <dbReference type="ChEBI" id="CHEBI:45764"/>
        <dbReference type="ChEBI" id="CHEBI:50058"/>
        <dbReference type="EC" id="1.8.4.12"/>
    </reaction>
</comment>
<dbReference type="InterPro" id="IPR011057">
    <property type="entry name" value="Mss4-like_sf"/>
</dbReference>
<feature type="binding site" evidence="6">
    <location>
        <position position="63"/>
    </location>
    <ligand>
        <name>Zn(2+)</name>
        <dbReference type="ChEBI" id="CHEBI:29105"/>
    </ligand>
</feature>
<evidence type="ECO:0000313" key="9">
    <source>
        <dbReference type="EMBL" id="ANE53530.1"/>
    </source>
</evidence>
<comment type="similarity">
    <text evidence="1 6">Belongs to the MsrB Met sulfoxide reductase family.</text>
</comment>
<dbReference type="PATRIC" id="fig|1492898.3.peg.3426"/>
<gene>
    <name evidence="6" type="primary">msrB</name>
    <name evidence="9" type="ORF">SY85_15770</name>
</gene>
<keyword evidence="2 6" id="KW-0479">Metal-binding</keyword>
<dbReference type="NCBIfam" id="TIGR00357">
    <property type="entry name" value="peptide-methionine (R)-S-oxide reductase MsrB"/>
    <property type="match status" value="1"/>
</dbReference>
<feature type="active site" description="Nucleophile" evidence="6">
    <location>
        <position position="135"/>
    </location>
</feature>
<evidence type="ECO:0000256" key="4">
    <source>
        <dbReference type="ARBA" id="ARBA00023002"/>
    </source>
</evidence>
<dbReference type="OrthoDB" id="4174719at2"/>
<evidence type="ECO:0000256" key="5">
    <source>
        <dbReference type="ARBA" id="ARBA00048488"/>
    </source>
</evidence>
<accession>A0A172U2I5</accession>
<evidence type="ECO:0000256" key="1">
    <source>
        <dbReference type="ARBA" id="ARBA00007174"/>
    </source>
</evidence>
<name>A0A172U2I5_9BACT</name>
<protein>
    <recommendedName>
        <fullName evidence="6">Peptide methionine sulfoxide reductase MsrB</fullName>
        <ecNumber evidence="6">1.8.4.12</ecNumber>
    </recommendedName>
    <alternativeName>
        <fullName evidence="6">Peptide-methionine (R)-S-oxide reductase</fullName>
    </alternativeName>
</protein>
<evidence type="ECO:0000259" key="8">
    <source>
        <dbReference type="PROSITE" id="PS51790"/>
    </source>
</evidence>
<keyword evidence="4 6" id="KW-0560">Oxidoreductase</keyword>
<evidence type="ECO:0000256" key="6">
    <source>
        <dbReference type="HAMAP-Rule" id="MF_01400"/>
    </source>
</evidence>
<dbReference type="PROSITE" id="PS51790">
    <property type="entry name" value="MSRB"/>
    <property type="match status" value="1"/>
</dbReference>
<dbReference type="PANTHER" id="PTHR10173:SF52">
    <property type="entry name" value="METHIONINE-R-SULFOXIDE REDUCTASE B1"/>
    <property type="match status" value="1"/>
</dbReference>
<evidence type="ECO:0000256" key="7">
    <source>
        <dbReference type="SAM" id="MobiDB-lite"/>
    </source>
</evidence>
<feature type="binding site" evidence="6">
    <location>
        <position position="112"/>
    </location>
    <ligand>
        <name>Zn(2+)</name>
        <dbReference type="ChEBI" id="CHEBI:29105"/>
    </ligand>
</feature>
<feature type="domain" description="MsrB" evidence="8">
    <location>
        <begin position="24"/>
        <end position="146"/>
    </location>
</feature>
<dbReference type="GO" id="GO:0005737">
    <property type="term" value="C:cytoplasm"/>
    <property type="evidence" value="ECO:0007669"/>
    <property type="project" value="TreeGrafter"/>
</dbReference>
<dbReference type="FunFam" id="2.170.150.20:FF:000001">
    <property type="entry name" value="Peptide methionine sulfoxide reductase MsrB"/>
    <property type="match status" value="1"/>
</dbReference>
<dbReference type="EC" id="1.8.4.12" evidence="6"/>
<evidence type="ECO:0000313" key="10">
    <source>
        <dbReference type="Proteomes" id="UP000077177"/>
    </source>
</evidence>
<feature type="binding site" evidence="6">
    <location>
        <position position="66"/>
    </location>
    <ligand>
        <name>Zn(2+)</name>
        <dbReference type="ChEBI" id="CHEBI:29105"/>
    </ligand>
</feature>
<dbReference type="InterPro" id="IPR028427">
    <property type="entry name" value="Met_Sox_Rdtase_MsrB"/>
</dbReference>
<feature type="binding site" evidence="6">
    <location>
        <position position="115"/>
    </location>
    <ligand>
        <name>Zn(2+)</name>
        <dbReference type="ChEBI" id="CHEBI:29105"/>
    </ligand>
</feature>
<comment type="cofactor">
    <cofactor evidence="6">
        <name>Zn(2+)</name>
        <dbReference type="ChEBI" id="CHEBI:29105"/>
    </cofactor>
    <text evidence="6">Binds 1 zinc ion per subunit. The zinc ion is important for the structural integrity of the protein.</text>
</comment>
<dbReference type="SUPFAM" id="SSF51316">
    <property type="entry name" value="Mss4-like"/>
    <property type="match status" value="1"/>
</dbReference>
<dbReference type="GO" id="GO:0030091">
    <property type="term" value="P:protein repair"/>
    <property type="evidence" value="ECO:0007669"/>
    <property type="project" value="InterPro"/>
</dbReference>
<dbReference type="GO" id="GO:0006979">
    <property type="term" value="P:response to oxidative stress"/>
    <property type="evidence" value="ECO:0007669"/>
    <property type="project" value="InterPro"/>
</dbReference>
<dbReference type="Pfam" id="PF01641">
    <property type="entry name" value="SelR"/>
    <property type="match status" value="1"/>
</dbReference>
<dbReference type="GO" id="GO:0008270">
    <property type="term" value="F:zinc ion binding"/>
    <property type="evidence" value="ECO:0007669"/>
    <property type="project" value="UniProtKB-UniRule"/>
</dbReference>
<dbReference type="Gene3D" id="2.170.150.20">
    <property type="entry name" value="Peptide methionine sulfoxide reductase"/>
    <property type="match status" value="1"/>
</dbReference>
<dbReference type="GO" id="GO:0033743">
    <property type="term" value="F:peptide-methionine (R)-S-oxide reductase activity"/>
    <property type="evidence" value="ECO:0007669"/>
    <property type="project" value="UniProtKB-UniRule"/>
</dbReference>
<organism evidence="9 10">
    <name type="scientific">Flavisolibacter tropicus</name>
    <dbReference type="NCBI Taxonomy" id="1492898"/>
    <lineage>
        <taxon>Bacteria</taxon>
        <taxon>Pseudomonadati</taxon>
        <taxon>Bacteroidota</taxon>
        <taxon>Chitinophagia</taxon>
        <taxon>Chitinophagales</taxon>
        <taxon>Chitinophagaceae</taxon>
        <taxon>Flavisolibacter</taxon>
    </lineage>
</organism>
<proteinExistence type="inferred from homology"/>
<dbReference type="EMBL" id="CP011390">
    <property type="protein sequence ID" value="ANE53530.1"/>
    <property type="molecule type" value="Genomic_DNA"/>
</dbReference>